<proteinExistence type="predicted"/>
<evidence type="ECO:0000313" key="1">
    <source>
        <dbReference type="EMBL" id="GEZ44659.1"/>
    </source>
</evidence>
<comment type="caution">
    <text evidence="1">The sequence shown here is derived from an EMBL/GenBank/DDBJ whole genome shotgun (WGS) entry which is preliminary data.</text>
</comment>
<sequence length="38" mass="4568">LQMDDDDEIFNLVDLHVYMLCGGWKWQDLLRLALVDHH</sequence>
<protein>
    <submittedName>
        <fullName evidence="1">Uncharacterized protein</fullName>
    </submittedName>
</protein>
<accession>A0A699IDX1</accession>
<dbReference type="EMBL" id="BKCJ010279949">
    <property type="protein sequence ID" value="GEZ44659.1"/>
    <property type="molecule type" value="Genomic_DNA"/>
</dbReference>
<gene>
    <name evidence="1" type="ORF">Tci_516632</name>
</gene>
<organism evidence="1">
    <name type="scientific">Tanacetum cinerariifolium</name>
    <name type="common">Dalmatian daisy</name>
    <name type="synonym">Chrysanthemum cinerariifolium</name>
    <dbReference type="NCBI Taxonomy" id="118510"/>
    <lineage>
        <taxon>Eukaryota</taxon>
        <taxon>Viridiplantae</taxon>
        <taxon>Streptophyta</taxon>
        <taxon>Embryophyta</taxon>
        <taxon>Tracheophyta</taxon>
        <taxon>Spermatophyta</taxon>
        <taxon>Magnoliopsida</taxon>
        <taxon>eudicotyledons</taxon>
        <taxon>Gunneridae</taxon>
        <taxon>Pentapetalae</taxon>
        <taxon>asterids</taxon>
        <taxon>campanulids</taxon>
        <taxon>Asterales</taxon>
        <taxon>Asteraceae</taxon>
        <taxon>Asteroideae</taxon>
        <taxon>Anthemideae</taxon>
        <taxon>Anthemidinae</taxon>
        <taxon>Tanacetum</taxon>
    </lineage>
</organism>
<reference evidence="1" key="1">
    <citation type="journal article" date="2019" name="Sci. Rep.">
        <title>Draft genome of Tanacetum cinerariifolium, the natural source of mosquito coil.</title>
        <authorList>
            <person name="Yamashiro T."/>
            <person name="Shiraishi A."/>
            <person name="Satake H."/>
            <person name="Nakayama K."/>
        </authorList>
    </citation>
    <scope>NUCLEOTIDE SEQUENCE</scope>
</reference>
<dbReference type="AlphaFoldDB" id="A0A699IDX1"/>
<name>A0A699IDX1_TANCI</name>
<feature type="non-terminal residue" evidence="1">
    <location>
        <position position="1"/>
    </location>
</feature>